<dbReference type="InterPro" id="IPR016181">
    <property type="entry name" value="Acyl_CoA_acyltransferase"/>
</dbReference>
<dbReference type="CDD" id="cd04301">
    <property type="entry name" value="NAT_SF"/>
    <property type="match status" value="1"/>
</dbReference>
<dbReference type="PROSITE" id="PS51186">
    <property type="entry name" value="GNAT"/>
    <property type="match status" value="1"/>
</dbReference>
<organism evidence="2 3">
    <name type="scientific">Phytoactinopolyspora halophila</name>
    <dbReference type="NCBI Taxonomy" id="1981511"/>
    <lineage>
        <taxon>Bacteria</taxon>
        <taxon>Bacillati</taxon>
        <taxon>Actinomycetota</taxon>
        <taxon>Actinomycetes</taxon>
        <taxon>Jiangellales</taxon>
        <taxon>Jiangellaceae</taxon>
        <taxon>Phytoactinopolyspora</taxon>
    </lineage>
</organism>
<dbReference type="Proteomes" id="UP000250462">
    <property type="component" value="Unassembled WGS sequence"/>
</dbReference>
<accession>A0A329QKR2</accession>
<keyword evidence="3" id="KW-1185">Reference proteome</keyword>
<dbReference type="SUPFAM" id="SSF55729">
    <property type="entry name" value="Acyl-CoA N-acyltransferases (Nat)"/>
    <property type="match status" value="1"/>
</dbReference>
<dbReference type="PANTHER" id="PTHR42791:SF1">
    <property type="entry name" value="N-ACETYLTRANSFERASE DOMAIN-CONTAINING PROTEIN"/>
    <property type="match status" value="1"/>
</dbReference>
<sequence>MAAGQHESGITIDRLASRQARAAGAVIAASHADYPAFRQIFPDPIMRRRALLPFMTATARDAAAHGHGLVARDGDDVLGVALWMPPGTFPPSGLRKFRMTPALIRVAVVTRRAVGRLASVGSSLEKAHPPGPSWYLQAMSVHPRAQRRGVGTRLIEPAIALADEAGHACYLQTSDPANVDYYQRFGFELTQPAIATFDGGPSYIGMSRPPSRPS</sequence>
<gene>
    <name evidence="2" type="ORF">DPM12_17340</name>
</gene>
<dbReference type="OrthoDB" id="7057833at2"/>
<proteinExistence type="predicted"/>
<dbReference type="AlphaFoldDB" id="A0A329QKR2"/>
<dbReference type="PANTHER" id="PTHR42791">
    <property type="entry name" value="GNAT FAMILY ACETYLTRANSFERASE"/>
    <property type="match status" value="1"/>
</dbReference>
<dbReference type="Gene3D" id="3.40.630.30">
    <property type="match status" value="1"/>
</dbReference>
<dbReference type="InterPro" id="IPR000182">
    <property type="entry name" value="GNAT_dom"/>
</dbReference>
<name>A0A329QKR2_9ACTN</name>
<dbReference type="RefSeq" id="WP_112259616.1">
    <property type="nucleotide sequence ID" value="NZ_QMIG01000022.1"/>
</dbReference>
<protein>
    <recommendedName>
        <fullName evidence="1">N-acetyltransferase domain-containing protein</fullName>
    </recommendedName>
</protein>
<evidence type="ECO:0000259" key="1">
    <source>
        <dbReference type="PROSITE" id="PS51186"/>
    </source>
</evidence>
<evidence type="ECO:0000313" key="3">
    <source>
        <dbReference type="Proteomes" id="UP000250462"/>
    </source>
</evidence>
<evidence type="ECO:0000313" key="2">
    <source>
        <dbReference type="EMBL" id="RAW11108.1"/>
    </source>
</evidence>
<dbReference type="GO" id="GO:0016747">
    <property type="term" value="F:acyltransferase activity, transferring groups other than amino-acyl groups"/>
    <property type="evidence" value="ECO:0007669"/>
    <property type="project" value="InterPro"/>
</dbReference>
<dbReference type="Pfam" id="PF00583">
    <property type="entry name" value="Acetyltransf_1"/>
    <property type="match status" value="1"/>
</dbReference>
<reference evidence="2 3" key="1">
    <citation type="submission" date="2018-06" db="EMBL/GenBank/DDBJ databases">
        <title>Phytoactinopolyspora halophila sp. nov., a novel halophilic actinomycete isolated from a saline soil in China.</title>
        <authorList>
            <person name="Tang S.-K."/>
        </authorList>
    </citation>
    <scope>NUCLEOTIDE SEQUENCE [LARGE SCALE GENOMIC DNA]</scope>
    <source>
        <strain evidence="2 3">YIM 96934</strain>
    </source>
</reference>
<comment type="caution">
    <text evidence="2">The sequence shown here is derived from an EMBL/GenBank/DDBJ whole genome shotgun (WGS) entry which is preliminary data.</text>
</comment>
<dbReference type="EMBL" id="QMIG01000022">
    <property type="protein sequence ID" value="RAW11108.1"/>
    <property type="molecule type" value="Genomic_DNA"/>
</dbReference>
<dbReference type="InterPro" id="IPR052523">
    <property type="entry name" value="Trichothecene_AcTrans"/>
</dbReference>
<feature type="domain" description="N-acetyltransferase" evidence="1">
    <location>
        <begin position="24"/>
        <end position="211"/>
    </location>
</feature>